<dbReference type="Gene3D" id="6.10.140.1510">
    <property type="match status" value="1"/>
</dbReference>
<keyword evidence="3 11" id="KW-0808">Transferase</keyword>
<dbReference type="Pfam" id="PF07733">
    <property type="entry name" value="DNA_pol3_alpha"/>
    <property type="match status" value="1"/>
</dbReference>
<dbReference type="Pfam" id="PF02811">
    <property type="entry name" value="PHP"/>
    <property type="match status" value="1"/>
</dbReference>
<dbReference type="Pfam" id="PF14579">
    <property type="entry name" value="HHH_6"/>
    <property type="match status" value="1"/>
</dbReference>
<dbReference type="EC" id="2.7.7.7" evidence="11"/>
<dbReference type="NCBIfam" id="TIGR01405">
    <property type="entry name" value="polC_Gram_pos"/>
    <property type="match status" value="1"/>
</dbReference>
<dbReference type="PANTHER" id="PTHR32294">
    <property type="entry name" value="DNA POLYMERASE III SUBUNIT ALPHA"/>
    <property type="match status" value="1"/>
</dbReference>
<evidence type="ECO:0000256" key="3">
    <source>
        <dbReference type="ARBA" id="ARBA00022679"/>
    </source>
</evidence>
<dbReference type="SMART" id="SM00481">
    <property type="entry name" value="POLIIIAc"/>
    <property type="match status" value="1"/>
</dbReference>
<keyword evidence="7 11" id="KW-0378">Hydrolase</keyword>
<dbReference type="InterPro" id="IPR004013">
    <property type="entry name" value="PHP_dom"/>
</dbReference>
<evidence type="ECO:0000256" key="1">
    <source>
        <dbReference type="ARBA" id="ARBA00003452"/>
    </source>
</evidence>
<feature type="compositionally biased region" description="Basic and acidic residues" evidence="12">
    <location>
        <begin position="204"/>
        <end position="215"/>
    </location>
</feature>
<comment type="subcellular location">
    <subcellularLocation>
        <location evidence="11">Cytoplasm</location>
    </subcellularLocation>
</comment>
<gene>
    <name evidence="11" type="primary">polC</name>
    <name evidence="15" type="ORF">Bccel_4974</name>
</gene>
<dbReference type="InterPro" id="IPR012337">
    <property type="entry name" value="RNaseH-like_sf"/>
</dbReference>
<feature type="region of interest" description="Disordered" evidence="12">
    <location>
        <begin position="182"/>
        <end position="220"/>
    </location>
</feature>
<dbReference type="SUPFAM" id="SSF53098">
    <property type="entry name" value="Ribonuclease H-like"/>
    <property type="match status" value="1"/>
</dbReference>
<dbReference type="Pfam" id="PF14480">
    <property type="entry name" value="DNA_pol3_a_NI"/>
    <property type="match status" value="1"/>
</dbReference>
<evidence type="ECO:0000256" key="12">
    <source>
        <dbReference type="SAM" id="MobiDB-lite"/>
    </source>
</evidence>
<evidence type="ECO:0000259" key="14">
    <source>
        <dbReference type="SMART" id="SM00481"/>
    </source>
</evidence>
<dbReference type="InterPro" id="IPR028112">
    <property type="entry name" value="DNA_PolC-type_N_I"/>
</dbReference>
<dbReference type="InterPro" id="IPR036397">
    <property type="entry name" value="RNaseH_sf"/>
</dbReference>
<comment type="function">
    <text evidence="1 11">Required for replicative DNA synthesis. This DNA polymerase also exhibits 3' to 5' exonuclease activity.</text>
</comment>
<evidence type="ECO:0000313" key="16">
    <source>
        <dbReference type="Proteomes" id="UP000036923"/>
    </source>
</evidence>
<dbReference type="InterPro" id="IPR003141">
    <property type="entry name" value="Pol/His_phosphatase_N"/>
</dbReference>
<dbReference type="OrthoDB" id="9804290at2"/>
<comment type="caution">
    <text evidence="15">The sequence shown here is derived from an EMBL/GenBank/DDBJ whole genome shotgun (WGS) entry which is preliminary data.</text>
</comment>
<keyword evidence="5 11" id="KW-0235">DNA replication</keyword>
<organism evidence="15 16">
    <name type="scientific">Pseudobacteroides cellulosolvens ATCC 35603 = DSM 2933</name>
    <dbReference type="NCBI Taxonomy" id="398512"/>
    <lineage>
        <taxon>Bacteria</taxon>
        <taxon>Bacillati</taxon>
        <taxon>Bacillota</taxon>
        <taxon>Clostridia</taxon>
        <taxon>Eubacteriales</taxon>
        <taxon>Oscillospiraceae</taxon>
        <taxon>Pseudobacteroides</taxon>
    </lineage>
</organism>
<dbReference type="EMBL" id="LGTC01000001">
    <property type="protein sequence ID" value="KNY29700.1"/>
    <property type="molecule type" value="Genomic_DNA"/>
</dbReference>
<reference evidence="16" key="1">
    <citation type="submission" date="2015-07" db="EMBL/GenBank/DDBJ databases">
        <title>Near-Complete Genome Sequence of the Cellulolytic Bacterium Bacteroides (Pseudobacteroides) cellulosolvens ATCC 35603.</title>
        <authorList>
            <person name="Dassa B."/>
            <person name="Utturkar S.M."/>
            <person name="Klingeman D.M."/>
            <person name="Hurt R.A."/>
            <person name="Keller M."/>
            <person name="Xu J."/>
            <person name="Reddy Y.H.K."/>
            <person name="Borovok I."/>
            <person name="Grinberg I.R."/>
            <person name="Lamed R."/>
            <person name="Zhivin O."/>
            <person name="Bayer E.A."/>
            <person name="Brown S.D."/>
        </authorList>
    </citation>
    <scope>NUCLEOTIDE SEQUENCE [LARGE SCALE GENOMIC DNA]</scope>
    <source>
        <strain evidence="16">DSM 2933</strain>
    </source>
</reference>
<evidence type="ECO:0000256" key="5">
    <source>
        <dbReference type="ARBA" id="ARBA00022705"/>
    </source>
</evidence>
<dbReference type="Pfam" id="PF17657">
    <property type="entry name" value="DNA_pol3_finger"/>
    <property type="match status" value="1"/>
</dbReference>
<dbReference type="Pfam" id="PF11490">
    <property type="entry name" value="DNA_pol3_a_NII"/>
    <property type="match status" value="1"/>
</dbReference>
<dbReference type="STRING" id="398512.Bccel_4974"/>
<evidence type="ECO:0000256" key="7">
    <source>
        <dbReference type="ARBA" id="ARBA00022801"/>
    </source>
</evidence>
<keyword evidence="2 11" id="KW-0963">Cytoplasm</keyword>
<dbReference type="Pfam" id="PF00929">
    <property type="entry name" value="RNase_T"/>
    <property type="match status" value="1"/>
</dbReference>
<dbReference type="Gene3D" id="1.10.150.870">
    <property type="match status" value="1"/>
</dbReference>
<dbReference type="HAMAP" id="MF_00356">
    <property type="entry name" value="DNApol_PolC"/>
    <property type="match status" value="1"/>
</dbReference>
<sequence>MESNLKRINEIFSDYNTEGNIGTAIVEAAVLKKKSKILEMRISCDKYIDIKEIVGFNSFLRKRFSLNDSEISIQYAEGTYKKPVEMELRNIVFSISDKHPVLKAVIKDTEFEVANNIINFNFKIMVSDLLRSMGCDKKISKAIKNLYGTEYKINFIDKVNSEELKKVKEDTREKEMQLLEEQTKAALSNNSPQSSKEPPQTNQEKNKENDEKKENTPLILGRNEKIKEPVIKITEIIPDEGRVAIAGEISNIESKELRSGKTLISFALYDGSTSMTCKAFIKPGEDGEVLSRLKKAKGVKLAGSASHSTFSGEIEFIANTIIETDGIKKAKRQDNSDVKRVELHMHTQMSQMDAMASASSLIKRAMSWGMKSIAITDHGVVQSFPEAHKLLGRNNPDMKVIYGVEAYLAPDKKSSVTNPKGQSIDDTYCVLDLETTGFSPITEKITEIGIMKLKDGKVIDEFSCFVNPEKPIPARVIEVTGITDYMVQDAETIDKVFPKILEFIEGSILVAHNADFDIGFLKHNAKVLGYDFDFTYVDTLSLAKELFPDYKTYKLGRIAKNLGIKVEVAHRALDDVNTTVKVFNIMLERLKEKGVKTLLDIDACSSDEEAKKSEYKKVKTYHAIILAKDYVGLKNLYKLVSYSHLDYFYKKPRILKSLYKKYSEGLILGSACSEGELYQAILLGKSDEEIESIAKDYDYLEIQPIGNNDYLVRKEEVPDKDYLKEINRKIVALGEKLNKPVVATGDVHFLDPEDEIYRRILEAGQGYDDADKQAPLYLKTTDEMLEEFSYLGEEKAYEVVVTNTNKIADMCEQISPISPEKCPPHIEGCEQTIKDITFGKAHELYGDPLPEIVQVRLDRELDSIIKNGFSVMYIIAQKLVWKSNEDGYLVGSRGSVGSSVVAYMTGITEVNALPPHYRCPSCKYSDFTDYGYNNGFDLPDKPCPVCGENLAKDGIDIPFETFLGFDGDKEPDIDLNFSGEYQAKAHKYTEVIFGKGTTFKAGTVGTIADKTAFGYVKKYYEERNIHINKAEIERIAKGCTGIKRTTGQHPGGIIVVPKGREIFEFCPVQHPADDPDSDIITTHFDYHSIDQNLLKLDILGHDDPTMIRMLQDITGVDPKIIPMDDKKTMSLFSSTEALGVSPEQINSKVGTFGVPEFGTKFVRGMLLDTMPKQFADLICISGLSHGTDVWLGNAKDLIDAGTVTLSEAVCTRDDIMVYLMKKGLPPGAAFKIMETVRKGKALKEPKWPQYEEMMREHEVPEWYIDSCKKIKYMFPKAHAAAYIMMAFRIAWFKVHIPLAYYAAYFSIRAKAFDAEFMINGKEVVKQKMKEIEMQGNQAANKDKDMYDDLELVLEMYERGFKFLPIDLYKSHATNFLIEDDSIRPPLNSISGMGNVAAEGIYAAVKEGGSFISVDDLKIRAKIGNSTIESLEKFGCLKGIPKSNQLSFFDMM</sequence>
<dbReference type="eggNOG" id="COG2176">
    <property type="taxonomic scope" value="Bacteria"/>
</dbReference>
<dbReference type="Gene3D" id="3.20.20.140">
    <property type="entry name" value="Metal-dependent hydrolases"/>
    <property type="match status" value="2"/>
</dbReference>
<dbReference type="InterPro" id="IPR029460">
    <property type="entry name" value="DNAPol_HHH"/>
</dbReference>
<dbReference type="Gene3D" id="3.30.1900.20">
    <property type="match status" value="2"/>
</dbReference>
<dbReference type="GO" id="GO:0006261">
    <property type="term" value="P:DNA-templated DNA replication"/>
    <property type="evidence" value="ECO:0007669"/>
    <property type="project" value="UniProtKB-UniRule"/>
</dbReference>
<name>A0A0L6JVR6_9FIRM</name>
<dbReference type="Gene3D" id="3.30.420.10">
    <property type="entry name" value="Ribonuclease H-like superfamily/Ribonuclease H"/>
    <property type="match status" value="1"/>
</dbReference>
<dbReference type="InterPro" id="IPR024754">
    <property type="entry name" value="DNA_PolC-like_N_II"/>
</dbReference>
<dbReference type="GO" id="GO:0003677">
    <property type="term" value="F:DNA binding"/>
    <property type="evidence" value="ECO:0007669"/>
    <property type="project" value="UniProtKB-UniRule"/>
</dbReference>
<keyword evidence="6 11" id="KW-0540">Nuclease</keyword>
<keyword evidence="9 11" id="KW-0239">DNA-directed DNA polymerase</keyword>
<comment type="catalytic activity">
    <reaction evidence="10 11">
        <text>DNA(n) + a 2'-deoxyribonucleoside 5'-triphosphate = DNA(n+1) + diphosphate</text>
        <dbReference type="Rhea" id="RHEA:22508"/>
        <dbReference type="Rhea" id="RHEA-COMP:17339"/>
        <dbReference type="Rhea" id="RHEA-COMP:17340"/>
        <dbReference type="ChEBI" id="CHEBI:33019"/>
        <dbReference type="ChEBI" id="CHEBI:61560"/>
        <dbReference type="ChEBI" id="CHEBI:173112"/>
        <dbReference type="EC" id="2.7.7.7"/>
    </reaction>
</comment>
<evidence type="ECO:0000256" key="4">
    <source>
        <dbReference type="ARBA" id="ARBA00022695"/>
    </source>
</evidence>
<evidence type="ECO:0000313" key="15">
    <source>
        <dbReference type="EMBL" id="KNY29700.1"/>
    </source>
</evidence>
<dbReference type="InterPro" id="IPR012340">
    <property type="entry name" value="NA-bd_OB-fold"/>
</dbReference>
<dbReference type="CDD" id="cd04484">
    <property type="entry name" value="polC_OBF"/>
    <property type="match status" value="1"/>
</dbReference>
<dbReference type="PATRIC" id="fig|398512.5.peg.5214"/>
<dbReference type="Gene3D" id="2.40.50.140">
    <property type="entry name" value="Nucleic acid-binding proteins"/>
    <property type="match status" value="1"/>
</dbReference>
<dbReference type="Proteomes" id="UP000036923">
    <property type="component" value="Unassembled WGS sequence"/>
</dbReference>
<dbReference type="InterPro" id="IPR006308">
    <property type="entry name" value="Pol_III_a_PolC-type_gram_pos"/>
</dbReference>
<feature type="domain" description="Exonuclease" evidence="13">
    <location>
        <begin position="427"/>
        <end position="592"/>
    </location>
</feature>
<keyword evidence="16" id="KW-1185">Reference proteome</keyword>
<dbReference type="GO" id="GO:0003887">
    <property type="term" value="F:DNA-directed DNA polymerase activity"/>
    <property type="evidence" value="ECO:0007669"/>
    <property type="project" value="UniProtKB-UniRule"/>
</dbReference>
<dbReference type="NCBIfam" id="TIGR00573">
    <property type="entry name" value="dnaq"/>
    <property type="match status" value="1"/>
</dbReference>
<proteinExistence type="inferred from homology"/>
<dbReference type="InterPro" id="IPR013520">
    <property type="entry name" value="Ribonucl_H"/>
</dbReference>
<feature type="domain" description="Polymerase/histidinol phosphatase N-terminal" evidence="14">
    <location>
        <begin position="341"/>
        <end position="410"/>
    </location>
</feature>
<dbReference type="PANTHER" id="PTHR32294:SF5">
    <property type="entry name" value="DNA POLYMERASE III POLC-TYPE"/>
    <property type="match status" value="1"/>
</dbReference>
<keyword evidence="4 11" id="KW-0548">Nucleotidyltransferase</keyword>
<accession>A0A0L6JVR6</accession>
<feature type="compositionally biased region" description="Polar residues" evidence="12">
    <location>
        <begin position="185"/>
        <end position="201"/>
    </location>
</feature>
<evidence type="ECO:0000256" key="9">
    <source>
        <dbReference type="ARBA" id="ARBA00022932"/>
    </source>
</evidence>
<dbReference type="InterPro" id="IPR044923">
    <property type="entry name" value="PolC_middle_finger_sf"/>
</dbReference>
<evidence type="ECO:0000256" key="8">
    <source>
        <dbReference type="ARBA" id="ARBA00022839"/>
    </source>
</evidence>
<dbReference type="NCBIfam" id="NF001688">
    <property type="entry name" value="PRK00448.1"/>
    <property type="match status" value="1"/>
</dbReference>
<evidence type="ECO:0000256" key="10">
    <source>
        <dbReference type="ARBA" id="ARBA00049244"/>
    </source>
</evidence>
<protein>
    <recommendedName>
        <fullName evidence="11">DNA polymerase III PolC-type</fullName>
        <shortName evidence="11">PolIII</shortName>
        <ecNumber evidence="11">2.7.7.7</ecNumber>
    </recommendedName>
</protein>
<dbReference type="Gene3D" id="1.10.150.700">
    <property type="entry name" value="PolC, middle finger domain"/>
    <property type="match status" value="1"/>
</dbReference>
<evidence type="ECO:0000256" key="11">
    <source>
        <dbReference type="HAMAP-Rule" id="MF_00356"/>
    </source>
</evidence>
<dbReference type="SMART" id="SM00479">
    <property type="entry name" value="EXOIII"/>
    <property type="match status" value="1"/>
</dbReference>
<dbReference type="CDD" id="cd06127">
    <property type="entry name" value="DEDDh"/>
    <property type="match status" value="1"/>
</dbReference>
<dbReference type="GO" id="GO:0008408">
    <property type="term" value="F:3'-5' exonuclease activity"/>
    <property type="evidence" value="ECO:0007669"/>
    <property type="project" value="UniProtKB-UniRule"/>
</dbReference>
<dbReference type="InterPro" id="IPR006054">
    <property type="entry name" value="DnaQ"/>
</dbReference>
<dbReference type="InterPro" id="IPR040982">
    <property type="entry name" value="DNA_pol3_finger"/>
</dbReference>
<evidence type="ECO:0000259" key="13">
    <source>
        <dbReference type="SMART" id="SM00479"/>
    </source>
</evidence>
<keyword evidence="8 11" id="KW-0269">Exonuclease</keyword>
<dbReference type="FunFam" id="3.30.420.10:FF:000045">
    <property type="entry name" value="3'-5' exonuclease DinG"/>
    <property type="match status" value="1"/>
</dbReference>
<dbReference type="GO" id="GO:0005737">
    <property type="term" value="C:cytoplasm"/>
    <property type="evidence" value="ECO:0007669"/>
    <property type="project" value="UniProtKB-SubCell"/>
</dbReference>
<evidence type="ECO:0000256" key="6">
    <source>
        <dbReference type="ARBA" id="ARBA00022722"/>
    </source>
</evidence>
<dbReference type="CDD" id="cd07435">
    <property type="entry name" value="PHP_PolIIIA_POLC"/>
    <property type="match status" value="1"/>
</dbReference>
<dbReference type="InterPro" id="IPR004805">
    <property type="entry name" value="DnaE2/DnaE/PolC"/>
</dbReference>
<dbReference type="InterPro" id="IPR011708">
    <property type="entry name" value="DNA_pol3_alpha_NTPase_dom"/>
</dbReference>
<dbReference type="RefSeq" id="WP_036935050.1">
    <property type="nucleotide sequence ID" value="NZ_JQKC01000001.1"/>
</dbReference>
<comment type="similarity">
    <text evidence="11">Belongs to the DNA polymerase type-C family. PolC subfamily.</text>
</comment>
<evidence type="ECO:0000256" key="2">
    <source>
        <dbReference type="ARBA" id="ARBA00022490"/>
    </source>
</evidence>